<dbReference type="GO" id="GO:0031267">
    <property type="term" value="F:small GTPase binding"/>
    <property type="evidence" value="ECO:0007669"/>
    <property type="project" value="TreeGrafter"/>
</dbReference>
<dbReference type="InterPro" id="IPR000195">
    <property type="entry name" value="Rab-GAP-TBC_dom"/>
</dbReference>
<dbReference type="Gene3D" id="1.10.472.80">
    <property type="entry name" value="Ypt/Rab-GAP domain of gyp1p, domain 3"/>
    <property type="match status" value="1"/>
</dbReference>
<accession>G0UX61</accession>
<dbReference type="PANTHER" id="PTHR47219:SF9">
    <property type="entry name" value="GTPASE ACTIVATING PROTEIN AND CENTROSOME-ASSOCIATED, ISOFORM B"/>
    <property type="match status" value="1"/>
</dbReference>
<dbReference type="Pfam" id="PF00566">
    <property type="entry name" value="RabGAP-TBC"/>
    <property type="match status" value="1"/>
</dbReference>
<evidence type="ECO:0000259" key="1">
    <source>
        <dbReference type="PROSITE" id="PS50086"/>
    </source>
</evidence>
<dbReference type="GO" id="GO:0005096">
    <property type="term" value="F:GTPase activator activity"/>
    <property type="evidence" value="ECO:0007669"/>
    <property type="project" value="TreeGrafter"/>
</dbReference>
<dbReference type="VEuPathDB" id="TriTrypDB:TcIL3000_10_7530"/>
<feature type="domain" description="Rab-GAP TBC" evidence="1">
    <location>
        <begin position="137"/>
        <end position="330"/>
    </location>
</feature>
<dbReference type="SUPFAM" id="SSF47923">
    <property type="entry name" value="Ypt/Rab-GAP domain of gyp1p"/>
    <property type="match status" value="2"/>
</dbReference>
<dbReference type="SMART" id="SM00164">
    <property type="entry name" value="TBC"/>
    <property type="match status" value="1"/>
</dbReference>
<dbReference type="PROSITE" id="PS50086">
    <property type="entry name" value="TBC_RABGAP"/>
    <property type="match status" value="1"/>
</dbReference>
<dbReference type="Gene3D" id="1.10.8.270">
    <property type="entry name" value="putative rabgap domain of human tbc1 domain family member 14 like domains"/>
    <property type="match status" value="1"/>
</dbReference>
<protein>
    <submittedName>
        <fullName evidence="2">Putative GTPase activating protein</fullName>
    </submittedName>
</protein>
<evidence type="ECO:0000313" key="2">
    <source>
        <dbReference type="EMBL" id="CCC93978.1"/>
    </source>
</evidence>
<dbReference type="EMBL" id="HE575323">
    <property type="protein sequence ID" value="CCC93978.1"/>
    <property type="molecule type" value="Genomic_DNA"/>
</dbReference>
<sequence length="402" mass="47055">MKENSLQTREDASPYPFSYHCIYFSTSVHPDKCKSPTPATFLPYLFYHTFSCTRTSSLWMVRHKGIPSSTVGRNARAPVDGATDRFGFFVTAEEKRMDDECLRVYAEKKSVQNMWSKALTRWDNCPHDRRKELCRLGIPQSQRQTIWPLLLMTYGWKDENCEDYQLLMAQQPQDKSIFDVIERDLGRTFPTHRMFFKANGEGQKKLRRILRTYVNHNPDIGYVQGMGFIAATLLLQIGDEESTFRALVSVMENPKYNLAKLYAPGFPCMFARLYQLQKLLERHYAALFNKLVTYKIELSLFASNWYLTLFSYHLNFRLLSRIWDMFLCEGWKIIHRVAVALLLLHRDAIDGVRDESQLIMALQSAHEGKDEAEILKKALSIKVKTARLLRWEKEFNLLRSNR</sequence>
<dbReference type="FunFam" id="1.10.8.270:FF:000016">
    <property type="entry name" value="TBC1 domain family member 2A"/>
    <property type="match status" value="1"/>
</dbReference>
<organism evidence="2">
    <name type="scientific">Trypanosoma congolense (strain IL3000)</name>
    <dbReference type="NCBI Taxonomy" id="1068625"/>
    <lineage>
        <taxon>Eukaryota</taxon>
        <taxon>Discoba</taxon>
        <taxon>Euglenozoa</taxon>
        <taxon>Kinetoplastea</taxon>
        <taxon>Metakinetoplastina</taxon>
        <taxon>Trypanosomatida</taxon>
        <taxon>Trypanosomatidae</taxon>
        <taxon>Trypanosoma</taxon>
        <taxon>Nannomonas</taxon>
    </lineage>
</organism>
<name>G0UX61_TRYCI</name>
<dbReference type="InterPro" id="IPR035969">
    <property type="entry name" value="Rab-GAP_TBC_sf"/>
</dbReference>
<dbReference type="InterPro" id="IPR050302">
    <property type="entry name" value="Rab_GAP_TBC_domain"/>
</dbReference>
<dbReference type="AlphaFoldDB" id="G0UX61"/>
<dbReference type="PANTHER" id="PTHR47219">
    <property type="entry name" value="RAB GTPASE-ACTIVATING PROTEIN 1-LIKE"/>
    <property type="match status" value="1"/>
</dbReference>
<proteinExistence type="predicted"/>
<gene>
    <name evidence="2" type="ORF">TCIL3000_10_7530</name>
</gene>
<reference evidence="2" key="1">
    <citation type="journal article" date="2012" name="Proc. Natl. Acad. Sci. U.S.A.">
        <title>Antigenic diversity is generated by distinct evolutionary mechanisms in African trypanosome species.</title>
        <authorList>
            <person name="Jackson A.P."/>
            <person name="Berry A."/>
            <person name="Aslett M."/>
            <person name="Allison H.C."/>
            <person name="Burton P."/>
            <person name="Vavrova-Anderson J."/>
            <person name="Brown R."/>
            <person name="Browne H."/>
            <person name="Corton N."/>
            <person name="Hauser H."/>
            <person name="Gamble J."/>
            <person name="Gilderthorp R."/>
            <person name="Marcello L."/>
            <person name="McQuillan J."/>
            <person name="Otto T.D."/>
            <person name="Quail M.A."/>
            <person name="Sanders M.J."/>
            <person name="van Tonder A."/>
            <person name="Ginger M.L."/>
            <person name="Field M.C."/>
            <person name="Barry J.D."/>
            <person name="Hertz-Fowler C."/>
            <person name="Berriman M."/>
        </authorList>
    </citation>
    <scope>NUCLEOTIDE SEQUENCE</scope>
    <source>
        <strain evidence="2">IL3000</strain>
    </source>
</reference>